<dbReference type="Gene3D" id="3.40.50.300">
    <property type="entry name" value="P-loop containing nucleotide triphosphate hydrolases"/>
    <property type="match status" value="1"/>
</dbReference>
<keyword evidence="6 9" id="KW-0067">ATP-binding</keyword>
<comment type="subcellular location">
    <subcellularLocation>
        <location evidence="9">Cytoplasm</location>
    </subcellularLocation>
</comment>
<sequence>MNHTAEAARWAHFQRQLRQAGQRRMVLVEGERAQCLAWLRPVLAALSGGVRLWIGQHQDPVAADLVAVSASKARQWLGRDTDVLVWDGWSGNPPDSLAAFGGTLNAGGLWFWLMPPLAQWPAFADPDYGRTGLADAPEHAFARRLATLIARDADVIRVNADTDPSYSLPELTPRIPPFSPAATAEQQQLVEAIVRTGQGRRRRPLVVTADRGRGKSAALGMAAVQLLQAGRSQVVVTAPSPDAVATLFHHARAAAGEDALAATGSNELVLREGGTLRFWALDELLQQRPSAELVLVDEAAAIPASQLREVLLGWPRCVFASTVHGYEGAGRGFAIRFRAELQQHTPQWQAISLSAPIRWGPGDPLERLTAELFLLNASASAGAATGELTLEPWRPASASDSELKAAFGLLIDAHYRTTPGDLRQWLDDPAAVSWRVVCNGELVAVLWATVEGGLPIDLAQAVAAGQRRLRGHLLPQSLANHSGFAEAACLRLLRVVRVAVRDDCRRRGLGQKLVAAAGDHARAAGLDAIGTSYGASEELLAFWQNCHLPLVRLGLQREASSGEYTVQRLLGLSAAGVDLQWRIGRRFSEHWPVLVPAVWPQLAPPLVLAVMAQLTPGPDLSEQDRIELFAFAEGCRGFELTLPVLRRFSACAGVAVAISGKPAAALWCRGVVQGWSWAQLQAAGDCQGRRHGEQLLRALVRETLELVNRSM</sequence>
<keyword evidence="3 9" id="KW-0808">Transferase</keyword>
<accession>A0A1H2PZ86</accession>
<dbReference type="Gene3D" id="3.40.630.30">
    <property type="match status" value="1"/>
</dbReference>
<keyword evidence="8 9" id="KW-0012">Acyltransferase</keyword>
<comment type="catalytic activity">
    <reaction evidence="9">
        <text>cytidine(34) in elongator tRNA(Met) + acetyl-CoA + ATP + H2O = N(4)-acetylcytidine(34) in elongator tRNA(Met) + ADP + phosphate + CoA + H(+)</text>
        <dbReference type="Rhea" id="RHEA:43788"/>
        <dbReference type="Rhea" id="RHEA-COMP:10693"/>
        <dbReference type="Rhea" id="RHEA-COMP:10694"/>
        <dbReference type="ChEBI" id="CHEBI:15377"/>
        <dbReference type="ChEBI" id="CHEBI:15378"/>
        <dbReference type="ChEBI" id="CHEBI:30616"/>
        <dbReference type="ChEBI" id="CHEBI:43474"/>
        <dbReference type="ChEBI" id="CHEBI:57287"/>
        <dbReference type="ChEBI" id="CHEBI:57288"/>
        <dbReference type="ChEBI" id="CHEBI:74900"/>
        <dbReference type="ChEBI" id="CHEBI:82748"/>
        <dbReference type="ChEBI" id="CHEBI:456216"/>
        <dbReference type="EC" id="2.3.1.193"/>
    </reaction>
</comment>
<keyword evidence="1 9" id="KW-0963">Cytoplasm</keyword>
<dbReference type="GO" id="GO:0005524">
    <property type="term" value="F:ATP binding"/>
    <property type="evidence" value="ECO:0007669"/>
    <property type="project" value="UniProtKB-UniRule"/>
</dbReference>
<dbReference type="Gene3D" id="1.20.120.890">
    <property type="entry name" value="tRNA(Met) cytidine acetyltransferase, tail domain"/>
    <property type="match status" value="1"/>
</dbReference>
<dbReference type="EMBL" id="FNNE01000001">
    <property type="protein sequence ID" value="SDW00182.1"/>
    <property type="molecule type" value="Genomic_DNA"/>
</dbReference>
<evidence type="ECO:0000256" key="2">
    <source>
        <dbReference type="ARBA" id="ARBA00022555"/>
    </source>
</evidence>
<dbReference type="SUPFAM" id="SSF55729">
    <property type="entry name" value="Acyl-CoA N-acyltransferases (Nat)"/>
    <property type="match status" value="1"/>
</dbReference>
<dbReference type="GO" id="GO:0051392">
    <property type="term" value="F:tRNA cytidine N4-acetyltransferase activity"/>
    <property type="evidence" value="ECO:0007669"/>
    <property type="project" value="UniProtKB-UniRule"/>
</dbReference>
<dbReference type="PANTHER" id="PTHR10925:SF5">
    <property type="entry name" value="RNA CYTIDINE ACETYLTRANSFERASE"/>
    <property type="match status" value="1"/>
</dbReference>
<dbReference type="InterPro" id="IPR013562">
    <property type="entry name" value="TmcA/NAT10_N"/>
</dbReference>
<evidence type="ECO:0000256" key="4">
    <source>
        <dbReference type="ARBA" id="ARBA00022694"/>
    </source>
</evidence>
<evidence type="ECO:0000259" key="10">
    <source>
        <dbReference type="PROSITE" id="PS51186"/>
    </source>
</evidence>
<dbReference type="InterPro" id="IPR038321">
    <property type="entry name" value="TmcA_C_sf"/>
</dbReference>
<keyword evidence="5 9" id="KW-0547">Nucleotide-binding</keyword>
<protein>
    <recommendedName>
        <fullName evidence="9">tRNA(Met) cytidine acetyltransferase TmcA</fullName>
        <ecNumber evidence="9">2.3.1.193</ecNumber>
    </recommendedName>
</protein>
<keyword evidence="12" id="KW-1185">Reference proteome</keyword>
<dbReference type="GO" id="GO:0051391">
    <property type="term" value="P:tRNA acetylation"/>
    <property type="evidence" value="ECO:0007669"/>
    <property type="project" value="UniProtKB-UniRule"/>
</dbReference>
<dbReference type="Pfam" id="PF13718">
    <property type="entry name" value="GNAT_acetyltr_2"/>
    <property type="match status" value="1"/>
</dbReference>
<comment type="similarity">
    <text evidence="9">Belongs to the TmcA family.</text>
</comment>
<dbReference type="Pfam" id="PF08351">
    <property type="entry name" value="TmcA_N"/>
    <property type="match status" value="1"/>
</dbReference>
<dbReference type="InterPro" id="IPR032672">
    <property type="entry name" value="TmcA/NAT10/Kre33"/>
</dbReference>
<dbReference type="PANTHER" id="PTHR10925">
    <property type="entry name" value="N-ACETYLTRANSFERASE 10"/>
    <property type="match status" value="1"/>
</dbReference>
<evidence type="ECO:0000256" key="6">
    <source>
        <dbReference type="ARBA" id="ARBA00022840"/>
    </source>
</evidence>
<dbReference type="HAMAP" id="MF_01886">
    <property type="entry name" value="tRNA_acetyltr_TmcA"/>
    <property type="match status" value="1"/>
</dbReference>
<keyword evidence="2 9" id="KW-0820">tRNA-binding</keyword>
<dbReference type="PROSITE" id="PS51186">
    <property type="entry name" value="GNAT"/>
    <property type="match status" value="1"/>
</dbReference>
<comment type="caution">
    <text evidence="9">Lacks conserved residue(s) required for the propagation of feature annotation.</text>
</comment>
<dbReference type="GO" id="GO:1904812">
    <property type="term" value="P:rRNA acetylation involved in maturation of SSU-rRNA"/>
    <property type="evidence" value="ECO:0007669"/>
    <property type="project" value="TreeGrafter"/>
</dbReference>
<evidence type="ECO:0000256" key="1">
    <source>
        <dbReference type="ARBA" id="ARBA00022490"/>
    </source>
</evidence>
<comment type="function">
    <text evidence="9">Catalyzes the formation of N(4)-acetylcytidine (ac(4)C) at the wobble position of tRNA(Met), by using acetyl-CoA as an acetyl donor and ATP (or GTP).</text>
</comment>
<gene>
    <name evidence="9" type="primary">tmcA</name>
    <name evidence="11" type="ORF">SAMN04487960_10148</name>
</gene>
<dbReference type="InterPro" id="IPR024914">
    <property type="entry name" value="tRNA_acetyltr_TmcA"/>
</dbReference>
<dbReference type="EC" id="2.3.1.193" evidence="9"/>
<name>A0A1H2PZ86_9GAMM</name>
<evidence type="ECO:0000256" key="5">
    <source>
        <dbReference type="ARBA" id="ARBA00022741"/>
    </source>
</evidence>
<dbReference type="Proteomes" id="UP000199675">
    <property type="component" value="Unassembled WGS sequence"/>
</dbReference>
<dbReference type="InterPro" id="IPR016181">
    <property type="entry name" value="Acyl_CoA_acyltransferase"/>
</dbReference>
<dbReference type="InterPro" id="IPR007807">
    <property type="entry name" value="TcmA/NAT10_helicase"/>
</dbReference>
<evidence type="ECO:0000313" key="11">
    <source>
        <dbReference type="EMBL" id="SDW00182.1"/>
    </source>
</evidence>
<evidence type="ECO:0000256" key="9">
    <source>
        <dbReference type="HAMAP-Rule" id="MF_01886"/>
    </source>
</evidence>
<dbReference type="InterPro" id="IPR000182">
    <property type="entry name" value="GNAT_dom"/>
</dbReference>
<evidence type="ECO:0000313" key="12">
    <source>
        <dbReference type="Proteomes" id="UP000199675"/>
    </source>
</evidence>
<feature type="binding site" evidence="9">
    <location>
        <position position="538"/>
    </location>
    <ligand>
        <name>acetyl-CoA</name>
        <dbReference type="ChEBI" id="CHEBI:57288"/>
    </ligand>
</feature>
<evidence type="ECO:0000256" key="8">
    <source>
        <dbReference type="ARBA" id="ARBA00023315"/>
    </source>
</evidence>
<organism evidence="11 12">
    <name type="scientific">Marinobacter mobilis</name>
    <dbReference type="NCBI Taxonomy" id="488533"/>
    <lineage>
        <taxon>Bacteria</taxon>
        <taxon>Pseudomonadati</taxon>
        <taxon>Pseudomonadota</taxon>
        <taxon>Gammaproteobacteria</taxon>
        <taxon>Pseudomonadales</taxon>
        <taxon>Marinobacteraceae</taxon>
        <taxon>Marinobacter</taxon>
    </lineage>
</organism>
<evidence type="ECO:0000256" key="7">
    <source>
        <dbReference type="ARBA" id="ARBA00022884"/>
    </source>
</evidence>
<evidence type="ECO:0000256" key="3">
    <source>
        <dbReference type="ARBA" id="ARBA00022679"/>
    </source>
</evidence>
<dbReference type="STRING" id="488533.SAMN04487960_10148"/>
<dbReference type="OrthoDB" id="5578851at2"/>
<dbReference type="GO" id="GO:1990883">
    <property type="term" value="F:18S rRNA cytidine N-acetyltransferase activity"/>
    <property type="evidence" value="ECO:0007669"/>
    <property type="project" value="TreeGrafter"/>
</dbReference>
<feature type="domain" description="N-acetyltransferase" evidence="10">
    <location>
        <begin position="388"/>
        <end position="584"/>
    </location>
</feature>
<dbReference type="SUPFAM" id="SSF52540">
    <property type="entry name" value="P-loop containing nucleoside triphosphate hydrolases"/>
    <property type="match status" value="1"/>
</dbReference>
<dbReference type="Pfam" id="PF05127">
    <property type="entry name" value="NAT10_TcmA_helicase"/>
    <property type="match status" value="1"/>
</dbReference>
<dbReference type="GO" id="GO:0000049">
    <property type="term" value="F:tRNA binding"/>
    <property type="evidence" value="ECO:0007669"/>
    <property type="project" value="UniProtKB-UniRule"/>
</dbReference>
<reference evidence="11 12" key="1">
    <citation type="submission" date="2016-10" db="EMBL/GenBank/DDBJ databases">
        <authorList>
            <person name="de Groot N.N."/>
        </authorList>
    </citation>
    <scope>NUCLEOTIDE SEQUENCE [LARGE SCALE GENOMIC DNA]</scope>
    <source>
        <strain evidence="11 12">CGMCC 1.7059</strain>
    </source>
</reference>
<feature type="binding site" evidence="9">
    <location>
        <position position="186"/>
    </location>
    <ligand>
        <name>ATP</name>
        <dbReference type="ChEBI" id="CHEBI:30616"/>
    </ligand>
</feature>
<dbReference type="AlphaFoldDB" id="A0A1H2PZ86"/>
<dbReference type="InterPro" id="IPR027417">
    <property type="entry name" value="P-loop_NTPase"/>
</dbReference>
<dbReference type="Gene3D" id="3.40.50.11040">
    <property type="match status" value="1"/>
</dbReference>
<dbReference type="GO" id="GO:0005737">
    <property type="term" value="C:cytoplasm"/>
    <property type="evidence" value="ECO:0007669"/>
    <property type="project" value="UniProtKB-SubCell"/>
</dbReference>
<proteinExistence type="inferred from homology"/>
<feature type="binding site" evidence="9">
    <location>
        <begin position="498"/>
        <end position="500"/>
    </location>
    <ligand>
        <name>acetyl-CoA</name>
        <dbReference type="ChEBI" id="CHEBI:57288"/>
    </ligand>
</feature>
<keyword evidence="7 9" id="KW-0694">RNA-binding</keyword>
<keyword evidence="4 9" id="KW-0819">tRNA processing</keyword>
<dbReference type="RefSeq" id="WP_091810940.1">
    <property type="nucleotide sequence ID" value="NZ_FNNE01000001.1"/>
</dbReference>
<dbReference type="GO" id="GO:0002101">
    <property type="term" value="P:tRNA wobble cytosine modification"/>
    <property type="evidence" value="ECO:0007669"/>
    <property type="project" value="UniProtKB-UniRule"/>
</dbReference>
<feature type="binding site" evidence="9">
    <location>
        <position position="358"/>
    </location>
    <ligand>
        <name>ATP</name>
        <dbReference type="ChEBI" id="CHEBI:30616"/>
    </ligand>
</feature>